<dbReference type="AlphaFoldDB" id="A0ABD2ZZR0"/>
<organism evidence="2 3">
    <name type="scientific">Cinchona calisaya</name>
    <dbReference type="NCBI Taxonomy" id="153742"/>
    <lineage>
        <taxon>Eukaryota</taxon>
        <taxon>Viridiplantae</taxon>
        <taxon>Streptophyta</taxon>
        <taxon>Embryophyta</taxon>
        <taxon>Tracheophyta</taxon>
        <taxon>Spermatophyta</taxon>
        <taxon>Magnoliopsida</taxon>
        <taxon>eudicotyledons</taxon>
        <taxon>Gunneridae</taxon>
        <taxon>Pentapetalae</taxon>
        <taxon>asterids</taxon>
        <taxon>lamiids</taxon>
        <taxon>Gentianales</taxon>
        <taxon>Rubiaceae</taxon>
        <taxon>Cinchonoideae</taxon>
        <taxon>Cinchoneae</taxon>
        <taxon>Cinchona</taxon>
    </lineage>
</organism>
<dbReference type="EMBL" id="JBJUIK010000006">
    <property type="protein sequence ID" value="KAL3524922.1"/>
    <property type="molecule type" value="Genomic_DNA"/>
</dbReference>
<keyword evidence="3" id="KW-1185">Reference proteome</keyword>
<evidence type="ECO:0000259" key="1">
    <source>
        <dbReference type="Pfam" id="PF13456"/>
    </source>
</evidence>
<evidence type="ECO:0000313" key="3">
    <source>
        <dbReference type="Proteomes" id="UP001630127"/>
    </source>
</evidence>
<name>A0ABD2ZZR0_9GENT</name>
<protein>
    <recommendedName>
        <fullName evidence="1">RNase H type-1 domain-containing protein</fullName>
    </recommendedName>
</protein>
<evidence type="ECO:0000313" key="2">
    <source>
        <dbReference type="EMBL" id="KAL3524922.1"/>
    </source>
</evidence>
<dbReference type="Proteomes" id="UP001630127">
    <property type="component" value="Unassembled WGS sequence"/>
</dbReference>
<dbReference type="Pfam" id="PF13456">
    <property type="entry name" value="RVT_3"/>
    <property type="match status" value="1"/>
</dbReference>
<dbReference type="PANTHER" id="PTHR47074:SF48">
    <property type="entry name" value="POLYNUCLEOTIDYL TRANSFERASE, RIBONUCLEASE H-LIKE SUPERFAMILY PROTEIN"/>
    <property type="match status" value="1"/>
</dbReference>
<reference evidence="2 3" key="1">
    <citation type="submission" date="2024-11" db="EMBL/GenBank/DDBJ databases">
        <title>A near-complete genome assembly of Cinchona calisaya.</title>
        <authorList>
            <person name="Lian D.C."/>
            <person name="Zhao X.W."/>
            <person name="Wei L."/>
        </authorList>
    </citation>
    <scope>NUCLEOTIDE SEQUENCE [LARGE SCALE GENOMIC DNA]</scope>
    <source>
        <tissue evidence="2">Nenye</tissue>
    </source>
</reference>
<feature type="domain" description="RNase H type-1" evidence="1">
    <location>
        <begin position="85"/>
        <end position="195"/>
    </location>
</feature>
<dbReference type="InterPro" id="IPR052929">
    <property type="entry name" value="RNase_H-like_EbsB-rel"/>
</dbReference>
<proteinExistence type="predicted"/>
<dbReference type="InterPro" id="IPR002156">
    <property type="entry name" value="RNaseH_domain"/>
</dbReference>
<gene>
    <name evidence="2" type="ORF">ACH5RR_013294</name>
</gene>
<accession>A0ABD2ZZR0</accession>
<dbReference type="PANTHER" id="PTHR47074">
    <property type="entry name" value="BNAC02G40300D PROTEIN"/>
    <property type="match status" value="1"/>
</dbReference>
<sequence>MGCVDVILRNTQEVASTFGFLAWSLWHNRNSLVFAGKSTEPLVISSLVLSSSHLYRSANSRSNMTPVVRPAISWLPPPCGKFKLNFDAAIFNDLKCCGVGVVIRDYIGIFLAAMAEKIQFVVEADLAEMLTARSAVEFGVELNLSGFLLEGDVQPIINKLKSSEIDFSSLGPIANDTKALINQFQVTNVDLVGREK</sequence>
<comment type="caution">
    <text evidence="2">The sequence shown here is derived from an EMBL/GenBank/DDBJ whole genome shotgun (WGS) entry which is preliminary data.</text>
</comment>